<proteinExistence type="predicted"/>
<accession>A0A7S8FF37</accession>
<evidence type="ECO:0000313" key="1">
    <source>
        <dbReference type="EMBL" id="QPD04629.1"/>
    </source>
</evidence>
<dbReference type="KEGG" id="nkf:Nkreftii_002403"/>
<reference evidence="1 2" key="1">
    <citation type="journal article" date="2020" name="ISME J.">
        <title>Enrichment and physiological characterization of a novel comammox Nitrospira indicates ammonium inhibition of complete nitrification.</title>
        <authorList>
            <person name="Sakoula D."/>
            <person name="Koch H."/>
            <person name="Frank J."/>
            <person name="Jetten M.S.M."/>
            <person name="van Kessel M.A.H.J."/>
            <person name="Lucker S."/>
        </authorList>
    </citation>
    <scope>NUCLEOTIDE SEQUENCE [LARGE SCALE GENOMIC DNA]</scope>
    <source>
        <strain evidence="1">Comreactor17</strain>
    </source>
</reference>
<evidence type="ECO:0008006" key="3">
    <source>
        <dbReference type="Google" id="ProtNLM"/>
    </source>
</evidence>
<evidence type="ECO:0000313" key="2">
    <source>
        <dbReference type="Proteomes" id="UP000593737"/>
    </source>
</evidence>
<name>A0A7S8FF37_9BACT</name>
<dbReference type="AlphaFoldDB" id="A0A7S8FF37"/>
<gene>
    <name evidence="1" type="ORF">Nkreftii_002403</name>
</gene>
<dbReference type="EMBL" id="CP047423">
    <property type="protein sequence ID" value="QPD04629.1"/>
    <property type="molecule type" value="Genomic_DNA"/>
</dbReference>
<protein>
    <recommendedName>
        <fullName evidence="3">PilZ domain-containing protein</fullName>
    </recommendedName>
</protein>
<organism evidence="1 2">
    <name type="scientific">Candidatus Nitrospira kreftii</name>
    <dbReference type="NCBI Taxonomy" id="2652173"/>
    <lineage>
        <taxon>Bacteria</taxon>
        <taxon>Pseudomonadati</taxon>
        <taxon>Nitrospirota</taxon>
        <taxon>Nitrospiria</taxon>
        <taxon>Nitrospirales</taxon>
        <taxon>Nitrospiraceae</taxon>
        <taxon>Nitrospira</taxon>
    </lineage>
</organism>
<sequence length="117" mass="13248">MPSALLSNIEIDCILSNGNNSLTGDGCIYDLSSSPTISQPERLHPGDYVKLRLWLPDESSCIFVELAEVQWVKHHWIKVDLLITSPEDQARLRQFVAVEDRSSLSSRRKSEQILIRA</sequence>
<dbReference type="Proteomes" id="UP000593737">
    <property type="component" value="Chromosome"/>
</dbReference>